<evidence type="ECO:0000313" key="4">
    <source>
        <dbReference type="Proteomes" id="UP001501612"/>
    </source>
</evidence>
<proteinExistence type="predicted"/>
<name>A0ABN2PBG7_9ACTN</name>
<dbReference type="InterPro" id="IPR013830">
    <property type="entry name" value="SGNH_hydro"/>
</dbReference>
<feature type="domain" description="SGNH hydrolase-type esterase" evidence="2">
    <location>
        <begin position="71"/>
        <end position="247"/>
    </location>
</feature>
<feature type="region of interest" description="Disordered" evidence="1">
    <location>
        <begin position="42"/>
        <end position="61"/>
    </location>
</feature>
<dbReference type="EMBL" id="BAAAMY010000004">
    <property type="protein sequence ID" value="GAA1917451.1"/>
    <property type="molecule type" value="Genomic_DNA"/>
</dbReference>
<keyword evidence="3" id="KW-0378">Hydrolase</keyword>
<comment type="caution">
    <text evidence="3">The sequence shown here is derived from an EMBL/GenBank/DDBJ whole genome shotgun (WGS) entry which is preliminary data.</text>
</comment>
<evidence type="ECO:0000259" key="2">
    <source>
        <dbReference type="Pfam" id="PF13472"/>
    </source>
</evidence>
<dbReference type="Pfam" id="PF13472">
    <property type="entry name" value="Lipase_GDSL_2"/>
    <property type="match status" value="1"/>
</dbReference>
<dbReference type="Gene3D" id="3.40.50.1110">
    <property type="entry name" value="SGNH hydrolase"/>
    <property type="match status" value="1"/>
</dbReference>
<gene>
    <name evidence="3" type="ORF">GCM10009737_18640</name>
</gene>
<feature type="region of interest" description="Disordered" evidence="1">
    <location>
        <begin position="319"/>
        <end position="338"/>
    </location>
</feature>
<dbReference type="InterPro" id="IPR051532">
    <property type="entry name" value="Ester_Hydrolysis_Enzymes"/>
</dbReference>
<dbReference type="SUPFAM" id="SSF52266">
    <property type="entry name" value="SGNH hydrolase"/>
    <property type="match status" value="1"/>
</dbReference>
<dbReference type="InterPro" id="IPR036514">
    <property type="entry name" value="SGNH_hydro_sf"/>
</dbReference>
<reference evidence="3 4" key="1">
    <citation type="journal article" date="2019" name="Int. J. Syst. Evol. Microbiol.">
        <title>The Global Catalogue of Microorganisms (GCM) 10K type strain sequencing project: providing services to taxonomists for standard genome sequencing and annotation.</title>
        <authorList>
            <consortium name="The Broad Institute Genomics Platform"/>
            <consortium name="The Broad Institute Genome Sequencing Center for Infectious Disease"/>
            <person name="Wu L."/>
            <person name="Ma J."/>
        </authorList>
    </citation>
    <scope>NUCLEOTIDE SEQUENCE [LARGE SCALE GENOMIC DNA]</scope>
    <source>
        <strain evidence="3 4">JCM 14046</strain>
    </source>
</reference>
<protein>
    <submittedName>
        <fullName evidence="3">SGNH/GDSL hydrolase family protein</fullName>
    </submittedName>
</protein>
<dbReference type="PANTHER" id="PTHR30383:SF5">
    <property type="entry name" value="SGNH HYDROLASE-TYPE ESTERASE DOMAIN-CONTAINING PROTEIN"/>
    <property type="match status" value="1"/>
</dbReference>
<accession>A0ABN2PBG7</accession>
<evidence type="ECO:0000313" key="3">
    <source>
        <dbReference type="EMBL" id="GAA1917451.1"/>
    </source>
</evidence>
<evidence type="ECO:0000256" key="1">
    <source>
        <dbReference type="SAM" id="MobiDB-lite"/>
    </source>
</evidence>
<dbReference type="RefSeq" id="WP_344006420.1">
    <property type="nucleotide sequence ID" value="NZ_BAAAMY010000004.1"/>
</dbReference>
<sequence>MGKAAAARKLASAAAFGGGGVSVVGAGLWGVLKAEASLARRTIGTPRDEPPPDATGWYGRTRPGPAHRVAVIGDSSAAGYGVDRVEDTPGALLASGLSREADRRVYLRSFARVGAQTSQIAAQVDAALLIEPDLAVILVGANDVTHTVPPSQSVRHLVEQVRRLRDAGVEVVVGTCPDLGTIKPIAPPLKQVARAWSRRLAAAQTIAVVEAGGRTVSLGSILGPEFEAAPAVLFGPDQFHPSADGYRSLVGVLLPSVLAALGLIPEAEVHADGLRGEGVMPVARAAVAAVRQPGTELGGTEVRGHRLGVRGRWVELRHRRRHPHGEAEGPQPSEDASA</sequence>
<organism evidence="3 4">
    <name type="scientific">Nocardioides lentus</name>
    <dbReference type="NCBI Taxonomy" id="338077"/>
    <lineage>
        <taxon>Bacteria</taxon>
        <taxon>Bacillati</taxon>
        <taxon>Actinomycetota</taxon>
        <taxon>Actinomycetes</taxon>
        <taxon>Propionibacteriales</taxon>
        <taxon>Nocardioidaceae</taxon>
        <taxon>Nocardioides</taxon>
    </lineage>
</organism>
<dbReference type="PANTHER" id="PTHR30383">
    <property type="entry name" value="THIOESTERASE 1/PROTEASE 1/LYSOPHOSPHOLIPASE L1"/>
    <property type="match status" value="1"/>
</dbReference>
<keyword evidence="4" id="KW-1185">Reference proteome</keyword>
<dbReference type="CDD" id="cd01836">
    <property type="entry name" value="FeeA_FeeB_like"/>
    <property type="match status" value="1"/>
</dbReference>
<dbReference type="GO" id="GO:0016787">
    <property type="term" value="F:hydrolase activity"/>
    <property type="evidence" value="ECO:0007669"/>
    <property type="project" value="UniProtKB-KW"/>
</dbReference>
<dbReference type="Proteomes" id="UP001501612">
    <property type="component" value="Unassembled WGS sequence"/>
</dbReference>